<dbReference type="InterPro" id="IPR057953">
    <property type="entry name" value="SAPC2_N"/>
</dbReference>
<feature type="region of interest" description="Disordered" evidence="1">
    <location>
        <begin position="460"/>
        <end position="495"/>
    </location>
</feature>
<feature type="region of interest" description="Disordered" evidence="1">
    <location>
        <begin position="534"/>
        <end position="645"/>
    </location>
</feature>
<keyword evidence="5" id="KW-1185">Reference proteome</keyword>
<proteinExistence type="predicted"/>
<sequence length="658" mass="69472">MGSAAGPAPSGQAGRRGGGGGSEGPGGPRPPPSRPFPPGRLRGSRREIKPGGSANGRPGPGRAANGGREAGRTADVSGEPRPPPRAPFVRRRVPMAPERAASGLPAAFLRSLRPLYDILDERRRGRVHLREIESRWLQPGGEAGPLPPGVLEGLRRAAPPSGYLTFERFVLGLRLALLGPGQDGDPAEPSGGKLPGPAPDPAAGPPPPLKRGARAGGGAPRGLERSSNGGQAEQPQGKRAVGEAGRSREPTEQLGNEGPCEEPRRQPSIRRERRRHTIAHGVDCEMLKQTKELEKEKDFLLQGLELVEEARSWYHQQLHRLQGHQKQLARSKGPQQDEGSWTQLSQLFPHVQELNRCLWQLLSLSAEPGNLSPPTASHSPPATLLGPSPFAGPQQTINMLKEQNRLLTKEVTDKGHRITQLEQEKSALIKQLFGARAENWAIWLLGGGGRLTCLATRVSPSPGREGGGASGLQPLLSASARERSRSRASGGTMSPKKAVVAALGALCLVAVAGLVLLCVPTKDVLDPPAFKVRRARSAGPAPPGVCRRAPPGLGARGSRPAPLRPPPARPPAQRQPRPLAPLVPSTREQRSRAGVSREPLRPGRCGQVPSGSPWPMLKAPLPPLGRAASLLSPRGSRGSPGSRRAAGLGLVAAARLCP</sequence>
<feature type="compositionally biased region" description="Low complexity" evidence="1">
    <location>
        <begin position="50"/>
        <end position="67"/>
    </location>
</feature>
<dbReference type="EMBL" id="JAOTOJ010000016">
    <property type="protein sequence ID" value="KAK9392252.1"/>
    <property type="molecule type" value="Genomic_DNA"/>
</dbReference>
<dbReference type="Proteomes" id="UP001474421">
    <property type="component" value="Unassembled WGS sequence"/>
</dbReference>
<dbReference type="PANTHER" id="PTHR14907:SF3">
    <property type="entry name" value="SUPPRESSOR APC DOMAIN-CONTAINING PROTEIN 2"/>
    <property type="match status" value="1"/>
</dbReference>
<gene>
    <name evidence="4" type="ORF">NXF25_017096</name>
</gene>
<dbReference type="AlphaFoldDB" id="A0AAW1ARA2"/>
<keyword evidence="2" id="KW-0472">Membrane</keyword>
<reference evidence="4 5" key="1">
    <citation type="journal article" date="2024" name="Proc. Natl. Acad. Sci. U.S.A.">
        <title>The genetic regulatory architecture and epigenomic basis for age-related changes in rattlesnake venom.</title>
        <authorList>
            <person name="Hogan M.P."/>
            <person name="Holding M.L."/>
            <person name="Nystrom G.S."/>
            <person name="Colston T.J."/>
            <person name="Bartlett D.A."/>
            <person name="Mason A.J."/>
            <person name="Ellsworth S.A."/>
            <person name="Rautsaw R.M."/>
            <person name="Lawrence K.C."/>
            <person name="Strickland J.L."/>
            <person name="He B."/>
            <person name="Fraser P."/>
            <person name="Margres M.J."/>
            <person name="Gilbert D.M."/>
            <person name="Gibbs H.L."/>
            <person name="Parkinson C.L."/>
            <person name="Rokyta D.R."/>
        </authorList>
    </citation>
    <scope>NUCLEOTIDE SEQUENCE [LARGE SCALE GENOMIC DNA]</scope>
    <source>
        <strain evidence="4">DRR0105</strain>
    </source>
</reference>
<feature type="compositionally biased region" description="Basic residues" evidence="1">
    <location>
        <begin position="267"/>
        <end position="276"/>
    </location>
</feature>
<protein>
    <submittedName>
        <fullName evidence="4">Suppressor APC domain-containing protein 2</fullName>
    </submittedName>
</protein>
<name>A0AAW1ARA2_CROAD</name>
<feature type="compositionally biased region" description="Polar residues" evidence="1">
    <location>
        <begin position="225"/>
        <end position="234"/>
    </location>
</feature>
<feature type="compositionally biased region" description="Low complexity" evidence="1">
    <location>
        <begin position="571"/>
        <end position="582"/>
    </location>
</feature>
<organism evidence="4 5">
    <name type="scientific">Crotalus adamanteus</name>
    <name type="common">Eastern diamondback rattlesnake</name>
    <dbReference type="NCBI Taxonomy" id="8729"/>
    <lineage>
        <taxon>Eukaryota</taxon>
        <taxon>Metazoa</taxon>
        <taxon>Chordata</taxon>
        <taxon>Craniata</taxon>
        <taxon>Vertebrata</taxon>
        <taxon>Euteleostomi</taxon>
        <taxon>Lepidosauria</taxon>
        <taxon>Squamata</taxon>
        <taxon>Bifurcata</taxon>
        <taxon>Unidentata</taxon>
        <taxon>Episquamata</taxon>
        <taxon>Toxicofera</taxon>
        <taxon>Serpentes</taxon>
        <taxon>Colubroidea</taxon>
        <taxon>Viperidae</taxon>
        <taxon>Crotalinae</taxon>
        <taxon>Crotalus</taxon>
    </lineage>
</organism>
<feature type="region of interest" description="Disordered" evidence="1">
    <location>
        <begin position="181"/>
        <end position="276"/>
    </location>
</feature>
<accession>A0AAW1ARA2</accession>
<feature type="region of interest" description="Disordered" evidence="1">
    <location>
        <begin position="1"/>
        <end position="99"/>
    </location>
</feature>
<feature type="domain" description="Suppressor APC" evidence="3">
    <location>
        <begin position="103"/>
        <end position="178"/>
    </location>
</feature>
<feature type="compositionally biased region" description="Pro residues" evidence="1">
    <location>
        <begin position="196"/>
        <end position="209"/>
    </location>
</feature>
<dbReference type="Pfam" id="PF11414">
    <property type="entry name" value="Suppressor_APC"/>
    <property type="match status" value="1"/>
</dbReference>
<feature type="compositionally biased region" description="Pro residues" evidence="1">
    <location>
        <begin position="27"/>
        <end position="38"/>
    </location>
</feature>
<keyword evidence="2" id="KW-0812">Transmembrane</keyword>
<evidence type="ECO:0000313" key="4">
    <source>
        <dbReference type="EMBL" id="KAK9392252.1"/>
    </source>
</evidence>
<dbReference type="PANTHER" id="PTHR14907">
    <property type="entry name" value="FI14130P"/>
    <property type="match status" value="1"/>
</dbReference>
<evidence type="ECO:0000256" key="1">
    <source>
        <dbReference type="SAM" id="MobiDB-lite"/>
    </source>
</evidence>
<feature type="compositionally biased region" description="Gly residues" evidence="1">
    <location>
        <begin position="14"/>
        <end position="26"/>
    </location>
</feature>
<evidence type="ECO:0000259" key="3">
    <source>
        <dbReference type="Pfam" id="PF25825"/>
    </source>
</evidence>
<feature type="compositionally biased region" description="Low complexity" evidence="1">
    <location>
        <begin position="1"/>
        <end position="13"/>
    </location>
</feature>
<feature type="compositionally biased region" description="Low complexity" evidence="1">
    <location>
        <begin position="628"/>
        <end position="645"/>
    </location>
</feature>
<keyword evidence="2" id="KW-1133">Transmembrane helix</keyword>
<comment type="caution">
    <text evidence="4">The sequence shown here is derived from an EMBL/GenBank/DDBJ whole genome shotgun (WGS) entry which is preliminary data.</text>
</comment>
<dbReference type="Pfam" id="PF25825">
    <property type="entry name" value="SAPC2_N"/>
    <property type="match status" value="1"/>
</dbReference>
<dbReference type="InterPro" id="IPR026828">
    <property type="entry name" value="SAPC2_1/2"/>
</dbReference>
<feature type="transmembrane region" description="Helical" evidence="2">
    <location>
        <begin position="498"/>
        <end position="519"/>
    </location>
</feature>
<evidence type="ECO:0000313" key="5">
    <source>
        <dbReference type="Proteomes" id="UP001474421"/>
    </source>
</evidence>
<evidence type="ECO:0000256" key="2">
    <source>
        <dbReference type="SAM" id="Phobius"/>
    </source>
</evidence>